<evidence type="ECO:0000259" key="1">
    <source>
        <dbReference type="Pfam" id="PF00085"/>
    </source>
</evidence>
<protein>
    <recommendedName>
        <fullName evidence="1">Thioredoxin domain-containing protein</fullName>
    </recommendedName>
</protein>
<proteinExistence type="predicted"/>
<dbReference type="InterPro" id="IPR036249">
    <property type="entry name" value="Thioredoxin-like_sf"/>
</dbReference>
<dbReference type="SUPFAM" id="SSF52833">
    <property type="entry name" value="Thioredoxin-like"/>
    <property type="match status" value="1"/>
</dbReference>
<dbReference type="RefSeq" id="WP_201349642.1">
    <property type="nucleotide sequence ID" value="NZ_AP014546.1"/>
</dbReference>
<dbReference type="Pfam" id="PF00085">
    <property type="entry name" value="Thioredoxin"/>
    <property type="match status" value="1"/>
</dbReference>
<dbReference type="Proteomes" id="UP000595332">
    <property type="component" value="Chromosome"/>
</dbReference>
<feature type="domain" description="Thioredoxin" evidence="1">
    <location>
        <begin position="18"/>
        <end position="86"/>
    </location>
</feature>
<keyword evidence="3" id="KW-1185">Reference proteome</keyword>
<evidence type="ECO:0000313" key="2">
    <source>
        <dbReference type="EMBL" id="BBB29001.1"/>
    </source>
</evidence>
<reference evidence="2 3" key="1">
    <citation type="journal article" date="2008" name="Int. J. Syst. Evol. Microbiol.">
        <title>Neptunomonas japonica sp. nov., an Osedax japonicus symbiont-like bacterium isolated from sediment adjacent to sperm whale carcasses off Kagoshima, Japan.</title>
        <authorList>
            <person name="Miyazaki M."/>
            <person name="Nogi Y."/>
            <person name="Fujiwara Y."/>
            <person name="Kawato M."/>
            <person name="Kubokawa K."/>
            <person name="Horikoshi K."/>
        </authorList>
    </citation>
    <scope>NUCLEOTIDE SEQUENCE [LARGE SCALE GENOMIC DNA]</scope>
    <source>
        <strain evidence="2 3">JAMM 1380</strain>
    </source>
</reference>
<dbReference type="AlphaFoldDB" id="A0A7R6PH12"/>
<gene>
    <name evidence="2" type="ORF">NEJAP_1044</name>
</gene>
<dbReference type="EMBL" id="AP014546">
    <property type="protein sequence ID" value="BBB29001.1"/>
    <property type="molecule type" value="Genomic_DNA"/>
</dbReference>
<accession>A0A7R6PH12</accession>
<evidence type="ECO:0000313" key="3">
    <source>
        <dbReference type="Proteomes" id="UP000595332"/>
    </source>
</evidence>
<dbReference type="InterPro" id="IPR013766">
    <property type="entry name" value="Thioredoxin_domain"/>
</dbReference>
<organism evidence="2 3">
    <name type="scientific">Neptunomonas japonica JAMM 1380</name>
    <dbReference type="NCBI Taxonomy" id="1441457"/>
    <lineage>
        <taxon>Bacteria</taxon>
        <taxon>Pseudomonadati</taxon>
        <taxon>Pseudomonadota</taxon>
        <taxon>Gammaproteobacteria</taxon>
        <taxon>Oceanospirillales</taxon>
        <taxon>Oceanospirillaceae</taxon>
        <taxon>Neptunomonas</taxon>
    </lineage>
</organism>
<name>A0A7R6PH12_9GAMM</name>
<dbReference type="Gene3D" id="3.40.30.10">
    <property type="entry name" value="Glutaredoxin"/>
    <property type="match status" value="1"/>
</dbReference>
<dbReference type="KEGG" id="njp:NEJAP_1044"/>
<sequence length="115" mass="13011">MSKNQTICDDQSLGLAVSKGAHLVMFGAERCGVCKVIWPQLLAALDERWPSLKLHYIDCEKHQENCAQQGVYSLPVVRLYFDGRLYLEKIQVFSLGPFISDISKLCEQYSVQNEG</sequence>